<organism evidence="1 2">
    <name type="scientific">Morella rubra</name>
    <name type="common">Chinese bayberry</name>
    <dbReference type="NCBI Taxonomy" id="262757"/>
    <lineage>
        <taxon>Eukaryota</taxon>
        <taxon>Viridiplantae</taxon>
        <taxon>Streptophyta</taxon>
        <taxon>Embryophyta</taxon>
        <taxon>Tracheophyta</taxon>
        <taxon>Spermatophyta</taxon>
        <taxon>Magnoliopsida</taxon>
        <taxon>eudicotyledons</taxon>
        <taxon>Gunneridae</taxon>
        <taxon>Pentapetalae</taxon>
        <taxon>rosids</taxon>
        <taxon>fabids</taxon>
        <taxon>Fagales</taxon>
        <taxon>Myricaceae</taxon>
        <taxon>Morella</taxon>
    </lineage>
</organism>
<name>A0A6A1WKC9_9ROSI</name>
<dbReference type="Proteomes" id="UP000516437">
    <property type="component" value="Chromosome 1"/>
</dbReference>
<reference evidence="1 2" key="1">
    <citation type="journal article" date="2019" name="Plant Biotechnol. J.">
        <title>The red bayberry genome and genetic basis of sex determination.</title>
        <authorList>
            <person name="Jia H.M."/>
            <person name="Jia H.J."/>
            <person name="Cai Q.L."/>
            <person name="Wang Y."/>
            <person name="Zhao H.B."/>
            <person name="Yang W.F."/>
            <person name="Wang G.Y."/>
            <person name="Li Y.H."/>
            <person name="Zhan D.L."/>
            <person name="Shen Y.T."/>
            <person name="Niu Q.F."/>
            <person name="Chang L."/>
            <person name="Qiu J."/>
            <person name="Zhao L."/>
            <person name="Xie H.B."/>
            <person name="Fu W.Y."/>
            <person name="Jin J."/>
            <person name="Li X.W."/>
            <person name="Jiao Y."/>
            <person name="Zhou C.C."/>
            <person name="Tu T."/>
            <person name="Chai C.Y."/>
            <person name="Gao J.L."/>
            <person name="Fan L.J."/>
            <person name="van de Weg E."/>
            <person name="Wang J.Y."/>
            <person name="Gao Z.S."/>
        </authorList>
    </citation>
    <scope>NUCLEOTIDE SEQUENCE [LARGE SCALE GENOMIC DNA]</scope>
    <source>
        <tissue evidence="1">Leaves</tissue>
    </source>
</reference>
<dbReference type="EMBL" id="RXIC02000019">
    <property type="protein sequence ID" value="KAB1225691.1"/>
    <property type="molecule type" value="Genomic_DNA"/>
</dbReference>
<keyword evidence="2" id="KW-1185">Reference proteome</keyword>
<evidence type="ECO:0000313" key="1">
    <source>
        <dbReference type="EMBL" id="KAB1225691.1"/>
    </source>
</evidence>
<comment type="caution">
    <text evidence="1">The sequence shown here is derived from an EMBL/GenBank/DDBJ whole genome shotgun (WGS) entry which is preliminary data.</text>
</comment>
<dbReference type="AlphaFoldDB" id="A0A6A1WKC9"/>
<proteinExistence type="predicted"/>
<sequence>MRSRKEAILDANLQESEPQAKLGGCFGNHLANSFPTTHCFLYPMSKLPLQKKHLIYVHCKSKVTRSRAITWWSSV</sequence>
<accession>A0A6A1WKC9</accession>
<gene>
    <name evidence="1" type="ORF">CJ030_MR1G006191</name>
</gene>
<protein>
    <submittedName>
        <fullName evidence="1">Uncharacterized protein</fullName>
    </submittedName>
</protein>
<evidence type="ECO:0000313" key="2">
    <source>
        <dbReference type="Proteomes" id="UP000516437"/>
    </source>
</evidence>